<dbReference type="InterPro" id="IPR027463">
    <property type="entry name" value="AcrB_DN_DC_subdom"/>
</dbReference>
<dbReference type="Gene3D" id="3.30.2090.10">
    <property type="entry name" value="Multidrug efflux transporter AcrB TolC docking domain, DN and DC subdomains"/>
    <property type="match status" value="2"/>
</dbReference>
<feature type="coiled-coil region" evidence="1">
    <location>
        <begin position="676"/>
        <end position="703"/>
    </location>
</feature>
<gene>
    <name evidence="3" type="ORF">D5018_10295</name>
</gene>
<dbReference type="Proteomes" id="UP000281474">
    <property type="component" value="Unassembled WGS sequence"/>
</dbReference>
<dbReference type="PANTHER" id="PTHR32063:SF33">
    <property type="entry name" value="RND SUPERFAMILY EFFLUX PUMP PERMEASE COMPONENT"/>
    <property type="match status" value="1"/>
</dbReference>
<dbReference type="SUPFAM" id="SSF82866">
    <property type="entry name" value="Multidrug efflux transporter AcrB transmembrane domain"/>
    <property type="match status" value="2"/>
</dbReference>
<keyword evidence="2" id="KW-0472">Membrane</keyword>
<sequence>MDKPKGLIAWFVHNPVAANLLMWVLLIGGVFSALSIKKEMFPIEENNAVNVSVAYPGAAPQEIEEGIVIKIEEAVKNIRGVKKLTSNSGNGIGTVNIEIASGYKPQDVLDKVKLQVDAISTFPGNIEKPIITHPTVPNSVIWVAVSGEVSKFELKKIAKEVREDIANLSGITQVKLRDQPNNEIAIEVSENKLREYGLSFNDVVQAVQNSSFDLPGGAIRASDGDILLRTQSQAYSAEEYGNILVATTQDGSRIFLSQLADIKDGLQEGLFYTRFNAKPAAIIEVSSIDDEDAIRIGEQVRNYVAAKQPELPQSITVNYWGDLTHYLDGRLNMMLSNMWLGALLVFLLLAFFLDLKLAFWVMLGIPISFLGAIFIMPFEPFSLSINMITLFSFLLVLGIVVDDAIVIGESVYTEVEEKGSGLDNVIAGAKRVAMPATFGVLTTIVAFIPSLYAAQGFVGEIFKSIAWVVILCLAFSLIESKWILPAHLRHLKVKPKSKPKSGVLGLKAKFNQGMQNFVQNYYQPFIKACVSWRYTVVAVFVGLLILSKGMVDGGSVRQVFFPNVPSDFIQVHLEMNKGVSEQKTLETTLEIEQALYRVDAKMQQKLGYSILENSQLDVLNRTKGFIFAELTKGEDREVDGAAIARAWREENPTFTDVKKLTVDGSTQAGASSDVAFRLMATNLDELTAAAKELKQKLASFEGVYGISDNFSSGSKEVRLQIRPEAQALGLTLADLARQVRYGFYGYEAQRILRNREEVKVMVRYPAEQRRTLGHLEKMMIRTKDGSMVPFGSVAKIEFGESLASINRTDGHRAITVTANVDKTIAEPGKMVSEVNGQFIPTLTQKYRQLTTSLDGRSQEAADADAAFKKGLVFVALVIFGLMAIPLKSYTQPLLIMAVIPFSVIGAVFGHWLLGVPLSVLSQYGILALFGVVVNDALVMMDYINKSRQQGTSVIETAINAGCRRFRAIVLTSLTTVVGLIPIMFETSLQAKIVIPMAISLAFGIAFATVVTLVLMPALYVIHEDIRHYCQRIYQWWWQPKSLV</sequence>
<feature type="transmembrane region" description="Helical" evidence="2">
    <location>
        <begin position="334"/>
        <end position="353"/>
    </location>
</feature>
<dbReference type="PANTHER" id="PTHR32063">
    <property type="match status" value="1"/>
</dbReference>
<reference evidence="3 4" key="1">
    <citation type="submission" date="2018-09" db="EMBL/GenBank/DDBJ databases">
        <title>Phylogeny of the Shewanellaceae, and recommendation for two new genera, Pseudoshewanella and Parashewanella.</title>
        <authorList>
            <person name="Wang G."/>
        </authorList>
    </citation>
    <scope>NUCLEOTIDE SEQUENCE [LARGE SCALE GENOMIC DNA]</scope>
    <source>
        <strain evidence="3 4">C51</strain>
    </source>
</reference>
<dbReference type="Gene3D" id="3.30.70.1440">
    <property type="entry name" value="Multidrug efflux transporter AcrB pore domain"/>
    <property type="match status" value="1"/>
</dbReference>
<evidence type="ECO:0000256" key="2">
    <source>
        <dbReference type="SAM" id="Phobius"/>
    </source>
</evidence>
<dbReference type="RefSeq" id="WP_121838920.1">
    <property type="nucleotide sequence ID" value="NZ_ML014776.1"/>
</dbReference>
<feature type="transmembrane region" description="Helical" evidence="2">
    <location>
        <begin position="390"/>
        <end position="412"/>
    </location>
</feature>
<dbReference type="Pfam" id="PF00873">
    <property type="entry name" value="ACR_tran"/>
    <property type="match status" value="1"/>
</dbReference>
<keyword evidence="4" id="KW-1185">Reference proteome</keyword>
<dbReference type="OrthoDB" id="5287122at2"/>
<protein>
    <submittedName>
        <fullName evidence="3">Efflux RND transporter permease subunit</fullName>
    </submittedName>
</protein>
<evidence type="ECO:0000313" key="3">
    <source>
        <dbReference type="EMBL" id="RLV59751.1"/>
    </source>
</evidence>
<dbReference type="SUPFAM" id="SSF82693">
    <property type="entry name" value="Multidrug efflux transporter AcrB pore domain, PN1, PN2, PC1 and PC2 subdomains"/>
    <property type="match status" value="2"/>
</dbReference>
<feature type="transmembrane region" description="Helical" evidence="2">
    <location>
        <begin position="432"/>
        <end position="453"/>
    </location>
</feature>
<keyword evidence="2" id="KW-1133">Transmembrane helix</keyword>
<feature type="transmembrane region" description="Helical" evidence="2">
    <location>
        <begin position="965"/>
        <end position="984"/>
    </location>
</feature>
<evidence type="ECO:0000256" key="1">
    <source>
        <dbReference type="SAM" id="Coils"/>
    </source>
</evidence>
<feature type="transmembrane region" description="Helical" evidence="2">
    <location>
        <begin position="996"/>
        <end position="1021"/>
    </location>
</feature>
<comment type="caution">
    <text evidence="3">The sequence shown here is derived from an EMBL/GenBank/DDBJ whole genome shotgun (WGS) entry which is preliminary data.</text>
</comment>
<name>A0A3L8PWS4_9GAMM</name>
<feature type="transmembrane region" description="Helical" evidence="2">
    <location>
        <begin position="465"/>
        <end position="484"/>
    </location>
</feature>
<dbReference type="PRINTS" id="PR00702">
    <property type="entry name" value="ACRIFLAVINRP"/>
</dbReference>
<dbReference type="Gene3D" id="3.30.70.1430">
    <property type="entry name" value="Multidrug efflux transporter AcrB pore domain"/>
    <property type="match status" value="2"/>
</dbReference>
<dbReference type="AlphaFoldDB" id="A0A3L8PWS4"/>
<keyword evidence="1" id="KW-0175">Coiled coil</keyword>
<dbReference type="GO" id="GO:0005886">
    <property type="term" value="C:plasma membrane"/>
    <property type="evidence" value="ECO:0007669"/>
    <property type="project" value="TreeGrafter"/>
</dbReference>
<feature type="transmembrane region" description="Helical" evidence="2">
    <location>
        <begin position="359"/>
        <end position="378"/>
    </location>
</feature>
<organism evidence="3 4">
    <name type="scientific">Parashewanella curva</name>
    <dbReference type="NCBI Taxonomy" id="2338552"/>
    <lineage>
        <taxon>Bacteria</taxon>
        <taxon>Pseudomonadati</taxon>
        <taxon>Pseudomonadota</taxon>
        <taxon>Gammaproteobacteria</taxon>
        <taxon>Alteromonadales</taxon>
        <taxon>Shewanellaceae</taxon>
        <taxon>Parashewanella</taxon>
    </lineage>
</organism>
<keyword evidence="2" id="KW-0812">Transmembrane</keyword>
<dbReference type="Gene3D" id="1.20.1640.10">
    <property type="entry name" value="Multidrug efflux transporter AcrB transmembrane domain"/>
    <property type="match status" value="2"/>
</dbReference>
<feature type="transmembrane region" description="Helical" evidence="2">
    <location>
        <begin position="925"/>
        <end position="944"/>
    </location>
</feature>
<feature type="transmembrane region" description="Helical" evidence="2">
    <location>
        <begin position="893"/>
        <end position="913"/>
    </location>
</feature>
<evidence type="ECO:0000313" key="4">
    <source>
        <dbReference type="Proteomes" id="UP000281474"/>
    </source>
</evidence>
<accession>A0A3L8PWS4</accession>
<feature type="transmembrane region" description="Helical" evidence="2">
    <location>
        <begin position="866"/>
        <end position="886"/>
    </location>
</feature>
<dbReference type="GO" id="GO:0042910">
    <property type="term" value="F:xenobiotic transmembrane transporter activity"/>
    <property type="evidence" value="ECO:0007669"/>
    <property type="project" value="TreeGrafter"/>
</dbReference>
<dbReference type="InterPro" id="IPR001036">
    <property type="entry name" value="Acrflvin-R"/>
</dbReference>
<dbReference type="EMBL" id="QZEI01000027">
    <property type="protein sequence ID" value="RLV59751.1"/>
    <property type="molecule type" value="Genomic_DNA"/>
</dbReference>
<dbReference type="SUPFAM" id="SSF82714">
    <property type="entry name" value="Multidrug efflux transporter AcrB TolC docking domain, DN and DC subdomains"/>
    <property type="match status" value="2"/>
</dbReference>
<proteinExistence type="predicted"/>
<dbReference type="Gene3D" id="3.30.70.1320">
    <property type="entry name" value="Multidrug efflux transporter AcrB pore domain like"/>
    <property type="match status" value="1"/>
</dbReference>